<dbReference type="EMBL" id="AP018448">
    <property type="protein sequence ID" value="BBC33308.1"/>
    <property type="molecule type" value="Genomic_DNA"/>
</dbReference>
<keyword evidence="4" id="KW-1185">Reference proteome</keyword>
<feature type="compositionally biased region" description="Basic and acidic residues" evidence="1">
    <location>
        <begin position="342"/>
        <end position="358"/>
    </location>
</feature>
<evidence type="ECO:0000256" key="1">
    <source>
        <dbReference type="SAM" id="MobiDB-lite"/>
    </source>
</evidence>
<feature type="region of interest" description="Disordered" evidence="1">
    <location>
        <begin position="605"/>
        <end position="637"/>
    </location>
</feature>
<sequence length="698" mass="76247">MRVLATSRHRLGLTEEHLLEVRPLQVPDPDDDLSDIRLHPALALFADRAAAVVPGFALTPANRASVARLCRRLDGLPLAIELAAVRMRVLGVDQLLDRLDDRYRLLAAGSPAVPPRHRTLRAAVDWSHELCTPQERAVWARASVLAGTFDLATAEAVCADPPGAAVRADTGRTDPQATVPITPYDVLEALAGLVDKSVLIREEQPQGTVRYRLLDTLRHYGLDLLRRTPGAEAAARRRQRDWTQTRVAAYERAWFGPRQRDIVARLRADRDSLRTALEFSLATPGEALAGLRLAGTLWFFWHACGERREGRYWLDRALEANPEPTPERARALWTSALLTDGHGPESHGPESHGPESHGPENLAVRARELARTLGEPVEAAHAEHVLDVLHLLDGDLPAALAHCSATAARVPVPGTHPAVVALGHVQLAHALALLGHAERAQAVCERVLRRCERRGEDWVRSYALRAMAVAHTAREEWHRAESYAREALRRASAVHDLLGVGLTLDLLISITTALGAHGRAAALLGGADRVWSGISTDRLGSPAHTCARHQGEARAREALGRRSYERSYRRGAAMDLDETVAYALQEGLREGLRGGLQRGLQESVREIAERSEPSSDEGSVTEQQAPSASTPPAPLTARETEVARLVAEGLANQQIADRLVIARRTAEGHVERILGKLGFHNRSQIAAWATAQSLTAQR</sequence>
<dbReference type="SUPFAM" id="SSF46894">
    <property type="entry name" value="C-terminal effector domain of the bipartite response regulators"/>
    <property type="match status" value="1"/>
</dbReference>
<dbReference type="InterPro" id="IPR036388">
    <property type="entry name" value="WH-like_DNA-bd_sf"/>
</dbReference>
<feature type="region of interest" description="Disordered" evidence="1">
    <location>
        <begin position="338"/>
        <end position="359"/>
    </location>
</feature>
<evidence type="ECO:0000259" key="2">
    <source>
        <dbReference type="PROSITE" id="PS50043"/>
    </source>
</evidence>
<dbReference type="SUPFAM" id="SSF48452">
    <property type="entry name" value="TPR-like"/>
    <property type="match status" value="1"/>
</dbReference>
<dbReference type="PANTHER" id="PTHR47691:SF3">
    <property type="entry name" value="HTH-TYPE TRANSCRIPTIONAL REGULATOR RV0890C-RELATED"/>
    <property type="match status" value="1"/>
</dbReference>
<dbReference type="InterPro" id="IPR011990">
    <property type="entry name" value="TPR-like_helical_dom_sf"/>
</dbReference>
<accession>A0ABN5VIV4</accession>
<dbReference type="Gene3D" id="1.10.10.10">
    <property type="entry name" value="Winged helix-like DNA-binding domain superfamily/Winged helix DNA-binding domain"/>
    <property type="match status" value="1"/>
</dbReference>
<dbReference type="SMART" id="SM00421">
    <property type="entry name" value="HTH_LUXR"/>
    <property type="match status" value="1"/>
</dbReference>
<dbReference type="Proteomes" id="UP001321542">
    <property type="component" value="Chromosome"/>
</dbReference>
<feature type="domain" description="HTH luxR-type" evidence="2">
    <location>
        <begin position="628"/>
        <end position="693"/>
    </location>
</feature>
<protein>
    <recommendedName>
        <fullName evidence="2">HTH luxR-type domain-containing protein</fullName>
    </recommendedName>
</protein>
<dbReference type="PRINTS" id="PR00038">
    <property type="entry name" value="HTHLUXR"/>
</dbReference>
<gene>
    <name evidence="3" type="ORF">SGFS_046020</name>
</gene>
<dbReference type="PANTHER" id="PTHR47691">
    <property type="entry name" value="REGULATOR-RELATED"/>
    <property type="match status" value="1"/>
</dbReference>
<evidence type="ECO:0000313" key="4">
    <source>
        <dbReference type="Proteomes" id="UP001321542"/>
    </source>
</evidence>
<name>A0ABN5VIV4_9ACTN</name>
<dbReference type="InterPro" id="IPR000792">
    <property type="entry name" value="Tscrpt_reg_LuxR_C"/>
</dbReference>
<proteinExistence type="predicted"/>
<dbReference type="CDD" id="cd06170">
    <property type="entry name" value="LuxR_C_like"/>
    <property type="match status" value="1"/>
</dbReference>
<reference evidence="3 4" key="2">
    <citation type="journal article" date="2023" name="ChemBioChem">
        <title>Acyltransferase Domain Exchange between Two Independent Type I Polyketide Synthases in the Same Producer Strain of Macrolide Antibiotics.</title>
        <authorList>
            <person name="Kudo F."/>
            <person name="Kishikawa K."/>
            <person name="Tsuboi K."/>
            <person name="Kido T."/>
            <person name="Usui T."/>
            <person name="Hashimoto J."/>
            <person name="Shin-Ya K."/>
            <person name="Miyanaga A."/>
            <person name="Eguchi T."/>
        </authorList>
    </citation>
    <scope>NUCLEOTIDE SEQUENCE [LARGE SCALE GENOMIC DNA]</scope>
    <source>
        <strain evidence="3 4">A-8890</strain>
    </source>
</reference>
<dbReference type="Gene3D" id="1.25.40.10">
    <property type="entry name" value="Tetratricopeptide repeat domain"/>
    <property type="match status" value="1"/>
</dbReference>
<dbReference type="InterPro" id="IPR016032">
    <property type="entry name" value="Sig_transdc_resp-reg_C-effctor"/>
</dbReference>
<dbReference type="PROSITE" id="PS50043">
    <property type="entry name" value="HTH_LUXR_2"/>
    <property type="match status" value="1"/>
</dbReference>
<dbReference type="Pfam" id="PF00196">
    <property type="entry name" value="GerE"/>
    <property type="match status" value="1"/>
</dbReference>
<reference evidence="3 4" key="1">
    <citation type="journal article" date="2010" name="ChemBioChem">
        <title>Cloning and characterization of the biosynthetic gene cluster of 16-membered macrolide antibiotic FD-891: involvement of a dual functional cytochrome P450 monooxygenase catalyzing epoxidation and hydroxylation.</title>
        <authorList>
            <person name="Kudo F."/>
            <person name="Motegi A."/>
            <person name="Mizoue K."/>
            <person name="Eguchi T."/>
        </authorList>
    </citation>
    <scope>NUCLEOTIDE SEQUENCE [LARGE SCALE GENOMIC DNA]</scope>
    <source>
        <strain evidence="3 4">A-8890</strain>
    </source>
</reference>
<evidence type="ECO:0000313" key="3">
    <source>
        <dbReference type="EMBL" id="BBC33308.1"/>
    </source>
</evidence>
<organism evidence="3 4">
    <name type="scientific">Streptomyces graminofaciens</name>
    <dbReference type="NCBI Taxonomy" id="68212"/>
    <lineage>
        <taxon>Bacteria</taxon>
        <taxon>Bacillati</taxon>
        <taxon>Actinomycetota</taxon>
        <taxon>Actinomycetes</taxon>
        <taxon>Kitasatosporales</taxon>
        <taxon>Streptomycetaceae</taxon>
        <taxon>Streptomyces</taxon>
    </lineage>
</organism>